<evidence type="ECO:0000313" key="2">
    <source>
        <dbReference type="Proteomes" id="UP000095607"/>
    </source>
</evidence>
<name>A0ABM6EE24_9BURK</name>
<keyword evidence="2" id="KW-1185">Reference proteome</keyword>
<reference evidence="1 2" key="1">
    <citation type="submission" date="2016-09" db="EMBL/GenBank/DDBJ databases">
        <title>Complete genome sequence of Deltia acidovorans CM13 isolated from murine proximal colonic tissue.</title>
        <authorList>
            <person name="Saffarian A."/>
        </authorList>
    </citation>
    <scope>NUCLEOTIDE SEQUENCE [LARGE SCALE GENOMIC DNA]</scope>
    <source>
        <strain evidence="1 2">CM13</strain>
    </source>
</reference>
<dbReference type="EMBL" id="CP017420">
    <property type="protein sequence ID" value="AOV05780.1"/>
    <property type="molecule type" value="Genomic_DNA"/>
</dbReference>
<sequence length="63" mass="7046">MHLHVQVLTPKPYTPPSNCYQGTELQPHPGLPASRFYAFTLPSRVGGHLYYPAPARRIEPFAA</sequence>
<protein>
    <submittedName>
        <fullName evidence="1">Uncharacterized protein</fullName>
    </submittedName>
</protein>
<organism evidence="1 2">
    <name type="scientific">Delftia tsuruhatensis</name>
    <dbReference type="NCBI Taxonomy" id="180282"/>
    <lineage>
        <taxon>Bacteria</taxon>
        <taxon>Pseudomonadati</taxon>
        <taxon>Pseudomonadota</taxon>
        <taxon>Betaproteobacteria</taxon>
        <taxon>Burkholderiales</taxon>
        <taxon>Comamonadaceae</taxon>
        <taxon>Delftia</taxon>
    </lineage>
</organism>
<dbReference type="Proteomes" id="UP000095607">
    <property type="component" value="Chromosome"/>
</dbReference>
<gene>
    <name evidence="1" type="ORF">BI380_03040</name>
</gene>
<proteinExistence type="predicted"/>
<accession>A0ABM6EE24</accession>
<evidence type="ECO:0000313" key="1">
    <source>
        <dbReference type="EMBL" id="AOV05780.1"/>
    </source>
</evidence>